<reference evidence="5 8" key="3">
    <citation type="submission" date="2019-07" db="EMBL/GenBank/DDBJ databases">
        <authorList>
            <person name="Chang H.-W."/>
            <person name="Raman A."/>
            <person name="Venkatesh S."/>
            <person name="Gehrig J."/>
        </authorList>
    </citation>
    <scope>NUCLEOTIDE SEQUENCE [LARGE SCALE GENOMIC DNA]</scope>
    <source>
        <strain evidence="5">Blautia_wexlerae_LFYP_14</strain>
    </source>
</reference>
<sequence length="116" mass="13379">MSKLKDYIQLHLNILLFSLTSVFSKAASVQYNKHGLSSPLLYLFLFLMVANCGIYAITWQQVIKKFSLSTAYANKSVYLLWSQIWAVLIFHENLSIQNIIGILVVLFGVWTVQRYE</sequence>
<dbReference type="EMBL" id="WWVF01000014">
    <property type="protein sequence ID" value="MZS89114.1"/>
    <property type="molecule type" value="Genomic_DNA"/>
</dbReference>
<dbReference type="Proteomes" id="UP000095431">
    <property type="component" value="Unassembled WGS sequence"/>
</dbReference>
<dbReference type="EMBL" id="CZAW01000016">
    <property type="protein sequence ID" value="CUP49759.1"/>
    <property type="molecule type" value="Genomic_DNA"/>
</dbReference>
<dbReference type="AlphaFoldDB" id="A0A173YEF1"/>
<organism evidence="2 6">
    <name type="scientific">Blautia wexlerae</name>
    <dbReference type="NCBI Taxonomy" id="418240"/>
    <lineage>
        <taxon>Bacteria</taxon>
        <taxon>Bacillati</taxon>
        <taxon>Bacillota</taxon>
        <taxon>Clostridia</taxon>
        <taxon>Lachnospirales</taxon>
        <taxon>Lachnospiraceae</taxon>
        <taxon>Blautia</taxon>
    </lineage>
</organism>
<keyword evidence="1" id="KW-1133">Transmembrane helix</keyword>
<reference evidence="6 7" key="1">
    <citation type="submission" date="2015-09" db="EMBL/GenBank/DDBJ databases">
        <authorList>
            <consortium name="Pathogen Informatics"/>
        </authorList>
    </citation>
    <scope>NUCLEOTIDE SEQUENCE [LARGE SCALE GENOMIC DNA]</scope>
    <source>
        <strain evidence="2 6">2789STDY5834863</strain>
        <strain evidence="3 7">2789STDY5834911</strain>
    </source>
</reference>
<dbReference type="InterPro" id="IPR037185">
    <property type="entry name" value="EmrE-like"/>
</dbReference>
<dbReference type="RefSeq" id="WP_008706128.1">
    <property type="nucleotide sequence ID" value="NZ_AP031426.1"/>
</dbReference>
<feature type="transmembrane region" description="Helical" evidence="1">
    <location>
        <begin position="40"/>
        <end position="59"/>
    </location>
</feature>
<dbReference type="SUPFAM" id="SSF103481">
    <property type="entry name" value="Multidrug resistance efflux transporter EmrE"/>
    <property type="match status" value="1"/>
</dbReference>
<keyword evidence="1" id="KW-0812">Transmembrane</keyword>
<evidence type="ECO:0000313" key="7">
    <source>
        <dbReference type="Proteomes" id="UP000095712"/>
    </source>
</evidence>
<evidence type="ECO:0000313" key="4">
    <source>
        <dbReference type="EMBL" id="MZS89114.1"/>
    </source>
</evidence>
<reference evidence="4 9" key="2">
    <citation type="journal article" date="2019" name="Nat. Med.">
        <title>A library of human gut bacterial isolates paired with longitudinal multiomics data enables mechanistic microbiome research.</title>
        <authorList>
            <person name="Poyet M."/>
            <person name="Groussin M."/>
            <person name="Gibbons S.M."/>
            <person name="Avila-Pacheco J."/>
            <person name="Jiang X."/>
            <person name="Kearney S.M."/>
            <person name="Perrotta A.R."/>
            <person name="Berdy B."/>
            <person name="Zhao S."/>
            <person name="Lieberman T.D."/>
            <person name="Swanson P.K."/>
            <person name="Smith M."/>
            <person name="Roesemann S."/>
            <person name="Alexander J.E."/>
            <person name="Rich S.A."/>
            <person name="Livny J."/>
            <person name="Vlamakis H."/>
            <person name="Clish C."/>
            <person name="Bullock K."/>
            <person name="Deik A."/>
            <person name="Scott J."/>
            <person name="Pierce K.A."/>
            <person name="Xavier R.J."/>
            <person name="Alm E.J."/>
        </authorList>
    </citation>
    <scope>NUCLEOTIDE SEQUENCE [LARGE SCALE GENOMIC DNA]</scope>
    <source>
        <strain evidence="4 9">BIOML-A12</strain>
    </source>
</reference>
<dbReference type="Proteomes" id="UP000477156">
    <property type="component" value="Unassembled WGS sequence"/>
</dbReference>
<dbReference type="EMBL" id="CABHOF010000076">
    <property type="protein sequence ID" value="VUX66963.1"/>
    <property type="molecule type" value="Genomic_DNA"/>
</dbReference>
<dbReference type="GeneID" id="75077438"/>
<dbReference type="Proteomes" id="UP000366766">
    <property type="component" value="Unassembled WGS sequence"/>
</dbReference>
<feature type="transmembrane region" description="Helical" evidence="1">
    <location>
        <begin position="96"/>
        <end position="112"/>
    </location>
</feature>
<keyword evidence="1" id="KW-0472">Membrane</keyword>
<keyword evidence="8" id="KW-1185">Reference proteome</keyword>
<evidence type="ECO:0000313" key="6">
    <source>
        <dbReference type="Proteomes" id="UP000095431"/>
    </source>
</evidence>
<dbReference type="OrthoDB" id="3192564at2"/>
<accession>A0A173YEF1</accession>
<evidence type="ECO:0000256" key="1">
    <source>
        <dbReference type="SAM" id="Phobius"/>
    </source>
</evidence>
<evidence type="ECO:0000313" key="5">
    <source>
        <dbReference type="EMBL" id="VUX66963.1"/>
    </source>
</evidence>
<evidence type="ECO:0000313" key="8">
    <source>
        <dbReference type="Proteomes" id="UP000366766"/>
    </source>
</evidence>
<proteinExistence type="predicted"/>
<dbReference type="EMBL" id="CYZN01000003">
    <property type="protein sequence ID" value="CUN61168.1"/>
    <property type="molecule type" value="Genomic_DNA"/>
</dbReference>
<protein>
    <submittedName>
        <fullName evidence="5">4-amino-4-deoxy-L-arabinose-phosphoundecaprenol flippase subunit ArnE</fullName>
    </submittedName>
    <submittedName>
        <fullName evidence="4">EamA-like transporter family protein</fullName>
    </submittedName>
</protein>
<dbReference type="Proteomes" id="UP000095712">
    <property type="component" value="Unassembled WGS sequence"/>
</dbReference>
<dbReference type="Gene3D" id="1.10.3730.20">
    <property type="match status" value="1"/>
</dbReference>
<evidence type="ECO:0000313" key="3">
    <source>
        <dbReference type="EMBL" id="CUP49759.1"/>
    </source>
</evidence>
<name>A0A173YEF1_9FIRM</name>
<evidence type="ECO:0000313" key="2">
    <source>
        <dbReference type="EMBL" id="CUN61168.1"/>
    </source>
</evidence>
<evidence type="ECO:0000313" key="9">
    <source>
        <dbReference type="Proteomes" id="UP000477156"/>
    </source>
</evidence>
<dbReference type="eggNOG" id="COG0697">
    <property type="taxonomic scope" value="Bacteria"/>
</dbReference>
<gene>
    <name evidence="5" type="primary">arnE_2</name>
    <name evidence="5" type="ORF">BWLFYP14_03240</name>
    <name evidence="2" type="ORF">ERS852478_00616</name>
    <name evidence="3" type="ORF">ERS852523_01807</name>
    <name evidence="4" type="ORF">GT712_08520</name>
</gene>